<dbReference type="SUPFAM" id="SSF51905">
    <property type="entry name" value="FAD/NAD(P)-binding domain"/>
    <property type="match status" value="1"/>
</dbReference>
<dbReference type="InterPro" id="IPR002938">
    <property type="entry name" value="FAD-bd"/>
</dbReference>
<comment type="function">
    <text evidence="12">FAD-dependent monooxygenase required for two non-consecutive steps during ubiquinone biosynthesis. Required for the C5-ring hydroxylation during ubiquinone biosynthesis by catalyzing the hydroxylation of 4-hydroxy-3-(all-trans-polyprenyl)benzoic acid to 3,4-dihydroxy-5-(all-trans-polyprenyl)benzoic acid. Also acts downstream of coq4, for the C1-hydroxylation during ubiquinone biosynthesis by catalyzing the hydroxylation of 2-methoxy-6-(all-trans-polyprenyl)phenol to 2-methoxy-6-(all-trans-polyprenyl)benzene-1,4-diol. The electrons required for the hydroxylation reaction are funneled indirectly to coq6 from NADPH via a ferredoxin/ferredoxin reductase system.</text>
</comment>
<dbReference type="Pfam" id="PF01494">
    <property type="entry name" value="FAD_binding_3"/>
    <property type="match status" value="2"/>
</dbReference>
<dbReference type="PROSITE" id="PS01304">
    <property type="entry name" value="UBIH"/>
    <property type="match status" value="1"/>
</dbReference>
<dbReference type="InterPro" id="IPR051205">
    <property type="entry name" value="UbiH/COQ6_monooxygenase"/>
</dbReference>
<proteinExistence type="inferred from homology"/>
<dbReference type="GO" id="GO:0031314">
    <property type="term" value="C:extrinsic component of mitochondrial inner membrane"/>
    <property type="evidence" value="ECO:0007669"/>
    <property type="project" value="UniProtKB-UniRule"/>
</dbReference>
<dbReference type="HAMAP" id="MF_03193">
    <property type="entry name" value="COQ6_monooxygenase"/>
    <property type="match status" value="1"/>
</dbReference>
<evidence type="ECO:0000313" key="14">
    <source>
        <dbReference type="EMBL" id="KAL0269153.1"/>
    </source>
</evidence>
<protein>
    <recommendedName>
        <fullName evidence="12">Ubiquinone biosynthesis monooxygenase COQ6, mitochondrial</fullName>
        <ecNumber evidence="12">1.14.15.45</ecNumber>
    </recommendedName>
    <alternativeName>
        <fullName evidence="12">2-methoxy-6-polyprenolphenol 4-hydroxylase</fullName>
        <ecNumber evidence="12">1.14.15.46</ecNumber>
    </alternativeName>
</protein>
<evidence type="ECO:0000259" key="13">
    <source>
        <dbReference type="Pfam" id="PF01494"/>
    </source>
</evidence>
<keyword evidence="11 12" id="KW-0472">Membrane</keyword>
<name>A0AAW2HH19_9NEOP</name>
<evidence type="ECO:0000256" key="3">
    <source>
        <dbReference type="ARBA" id="ARBA00022630"/>
    </source>
</evidence>
<sequence length="461" mass="50954">MLVKVITASGLLSRHGCRKNIWTNLCFRSKHYDIAITGGGLVGTAMACAIAKNNVLSDKKVILFDAFPKKNLPKKSVNEEYNNRVFSLNPGTRQYFEMLGVWKHISDVRYKAVKKMQVWDACSEAVIIFNEDFINDVSYIVENDVILYALAKALEEENASNITIEYESKIKNFSVTNADKLIKIETEAGNVYSCNLLIGADGANSQTRKALGKPYLNWDYDQLGIVATLKLSEPTENNVAWQRFLPSGPIALLPLTDDLSSLVWSVTTKEGKELMQLSDECFVDAINDALWKVYPKDIFVQRASEVTTKTLEFFMLNSGAVRQLPPSVAGIIPKSRVAFPLGFGHATEYIAPGVALIGDAAHRVHPLAGQGVNLGFGDVRCLSQALADGVYIGKPIGSLSLLKKYQSERQRYNFPTMLAIDCLQKLYGTTFTPVVALRTVGLQVTNALHPVKEAIIRFASM</sequence>
<reference evidence="14" key="1">
    <citation type="journal article" date="2024" name="Gigascience">
        <title>Chromosome-level genome of the poultry shaft louse Menopon gallinae provides insight into the host-switching and adaptive evolution of parasitic lice.</title>
        <authorList>
            <person name="Xu Y."/>
            <person name="Ma L."/>
            <person name="Liu S."/>
            <person name="Liang Y."/>
            <person name="Liu Q."/>
            <person name="He Z."/>
            <person name="Tian L."/>
            <person name="Duan Y."/>
            <person name="Cai W."/>
            <person name="Li H."/>
            <person name="Song F."/>
        </authorList>
    </citation>
    <scope>NUCLEOTIDE SEQUENCE</scope>
    <source>
        <strain evidence="14">Cailab_2023a</strain>
    </source>
</reference>
<evidence type="ECO:0000256" key="4">
    <source>
        <dbReference type="ARBA" id="ARBA00022688"/>
    </source>
</evidence>
<dbReference type="InterPro" id="IPR000689">
    <property type="entry name" value="UbQ_mOase_COQ6"/>
</dbReference>
<dbReference type="PANTHER" id="PTHR43876:SF7">
    <property type="entry name" value="UBIQUINONE BIOSYNTHESIS MONOOXYGENASE COQ6, MITOCHONDRIAL"/>
    <property type="match status" value="1"/>
</dbReference>
<dbReference type="PANTHER" id="PTHR43876">
    <property type="entry name" value="UBIQUINONE BIOSYNTHESIS MONOOXYGENASE COQ6, MITOCHONDRIAL"/>
    <property type="match status" value="1"/>
</dbReference>
<evidence type="ECO:0000256" key="9">
    <source>
        <dbReference type="ARBA" id="ARBA00023033"/>
    </source>
</evidence>
<keyword evidence="7" id="KW-0809">Transit peptide</keyword>
<dbReference type="NCBIfam" id="TIGR01989">
    <property type="entry name" value="COQ6"/>
    <property type="match status" value="1"/>
</dbReference>
<dbReference type="EC" id="1.14.15.45" evidence="12"/>
<evidence type="ECO:0000256" key="5">
    <source>
        <dbReference type="ARBA" id="ARBA00022792"/>
    </source>
</evidence>
<dbReference type="FunFam" id="3.50.50.60:FF:000021">
    <property type="entry name" value="Ubiquinone biosynthesis monooxygenase COQ6"/>
    <property type="match status" value="1"/>
</dbReference>
<evidence type="ECO:0000256" key="2">
    <source>
        <dbReference type="ARBA" id="ARBA00005349"/>
    </source>
</evidence>
<dbReference type="InterPro" id="IPR018168">
    <property type="entry name" value="Ubi_Hdrlase_CS"/>
</dbReference>
<organism evidence="14">
    <name type="scientific">Menopon gallinae</name>
    <name type="common">poultry shaft louse</name>
    <dbReference type="NCBI Taxonomy" id="328185"/>
    <lineage>
        <taxon>Eukaryota</taxon>
        <taxon>Metazoa</taxon>
        <taxon>Ecdysozoa</taxon>
        <taxon>Arthropoda</taxon>
        <taxon>Hexapoda</taxon>
        <taxon>Insecta</taxon>
        <taxon>Pterygota</taxon>
        <taxon>Neoptera</taxon>
        <taxon>Paraneoptera</taxon>
        <taxon>Psocodea</taxon>
        <taxon>Troctomorpha</taxon>
        <taxon>Phthiraptera</taxon>
        <taxon>Amblycera</taxon>
        <taxon>Menoponidae</taxon>
        <taxon>Menopon</taxon>
    </lineage>
</organism>
<dbReference type="GO" id="GO:0106364">
    <property type="term" value="F:4-hydroxy-3-all-trans-polyprenylbenzoate oxygenase activity"/>
    <property type="evidence" value="ECO:0007669"/>
    <property type="project" value="UniProtKB-EC"/>
</dbReference>
<keyword evidence="4 12" id="KW-0831">Ubiquinone biosynthesis</keyword>
<dbReference type="EC" id="1.14.15.46" evidence="12"/>
<evidence type="ECO:0000256" key="7">
    <source>
        <dbReference type="ARBA" id="ARBA00022946"/>
    </source>
</evidence>
<comment type="catalytic activity">
    <reaction evidence="12">
        <text>a 4-hydroxy-3-(all-trans-polyprenyl)benzoate + 2 reduced [2Fe-2S]-[ferredoxin] + O2 + 2 H(+) = a 3,4-dihydroxy-5-(all-trans-polyprenyl)benzoate + 2 oxidized [2Fe-2S]-[ferredoxin] + H2O</text>
        <dbReference type="Rhea" id="RHEA:81195"/>
        <dbReference type="Rhea" id="RHEA-COMP:9514"/>
        <dbReference type="Rhea" id="RHEA-COMP:10000"/>
        <dbReference type="Rhea" id="RHEA-COMP:10001"/>
        <dbReference type="Rhea" id="RHEA-COMP:10930"/>
        <dbReference type="ChEBI" id="CHEBI:15377"/>
        <dbReference type="ChEBI" id="CHEBI:15378"/>
        <dbReference type="ChEBI" id="CHEBI:15379"/>
        <dbReference type="ChEBI" id="CHEBI:33737"/>
        <dbReference type="ChEBI" id="CHEBI:33738"/>
        <dbReference type="ChEBI" id="CHEBI:64694"/>
        <dbReference type="ChEBI" id="CHEBI:78396"/>
        <dbReference type="EC" id="1.14.15.45"/>
    </reaction>
</comment>
<evidence type="ECO:0000256" key="12">
    <source>
        <dbReference type="HAMAP-Rule" id="MF_03193"/>
    </source>
</evidence>
<comment type="similarity">
    <text evidence="2 12">Belongs to the UbiH/COQ6 family.</text>
</comment>
<keyword evidence="5 12" id="KW-0999">Mitochondrion inner membrane</keyword>
<evidence type="ECO:0000256" key="1">
    <source>
        <dbReference type="ARBA" id="ARBA00001974"/>
    </source>
</evidence>
<feature type="domain" description="FAD-binding" evidence="13">
    <location>
        <begin position="78"/>
        <end position="288"/>
    </location>
</feature>
<comment type="subunit">
    <text evidence="12">Component of a multi-subunit COQ enzyme complex.</text>
</comment>
<keyword evidence="3 12" id="KW-0285">Flavoprotein</keyword>
<dbReference type="NCBIfam" id="TIGR01988">
    <property type="entry name" value="Ubi-OHases"/>
    <property type="match status" value="1"/>
</dbReference>
<keyword evidence="10 12" id="KW-0496">Mitochondrion</keyword>
<dbReference type="GO" id="GO:0120538">
    <property type="term" value="F:2-methoxy-6-polyprenolphenol 4-hydroxylase activity"/>
    <property type="evidence" value="ECO:0007669"/>
    <property type="project" value="UniProtKB-EC"/>
</dbReference>
<keyword evidence="6 12" id="KW-0274">FAD</keyword>
<comment type="catalytic activity">
    <reaction evidence="12">
        <text>a 2-methoxy-6-(all-trans-polyprenyl)phenol + 2 reduced [2Fe-2S]-[ferredoxin] + O2 + 2 H(+) = a 2-methoxy-6-(all-trans-polyprenyl)benzene-1,4-diol + 2 oxidized [2Fe-2S]-[ferredoxin] + H2O</text>
        <dbReference type="Rhea" id="RHEA:81183"/>
        <dbReference type="Rhea" id="RHEA-COMP:9551"/>
        <dbReference type="Rhea" id="RHEA-COMP:10000"/>
        <dbReference type="Rhea" id="RHEA-COMP:10001"/>
        <dbReference type="Rhea" id="RHEA-COMP:10858"/>
        <dbReference type="ChEBI" id="CHEBI:15377"/>
        <dbReference type="ChEBI" id="CHEBI:15378"/>
        <dbReference type="ChEBI" id="CHEBI:15379"/>
        <dbReference type="ChEBI" id="CHEBI:33737"/>
        <dbReference type="ChEBI" id="CHEBI:33738"/>
        <dbReference type="ChEBI" id="CHEBI:62731"/>
        <dbReference type="ChEBI" id="CHEBI:84166"/>
        <dbReference type="EC" id="1.14.15.46"/>
    </reaction>
</comment>
<accession>A0AAW2HH19</accession>
<gene>
    <name evidence="12" type="primary">coq6</name>
    <name evidence="14" type="ORF">PYX00_006975</name>
</gene>
<dbReference type="PRINTS" id="PR00420">
    <property type="entry name" value="RNGMNOXGNASE"/>
</dbReference>
<evidence type="ECO:0000256" key="11">
    <source>
        <dbReference type="ARBA" id="ARBA00023136"/>
    </source>
</evidence>
<dbReference type="Gene3D" id="3.50.50.60">
    <property type="entry name" value="FAD/NAD(P)-binding domain"/>
    <property type="match status" value="2"/>
</dbReference>
<dbReference type="GO" id="GO:0071949">
    <property type="term" value="F:FAD binding"/>
    <property type="evidence" value="ECO:0007669"/>
    <property type="project" value="InterPro"/>
</dbReference>
<evidence type="ECO:0000256" key="8">
    <source>
        <dbReference type="ARBA" id="ARBA00023002"/>
    </source>
</evidence>
<dbReference type="InterPro" id="IPR010971">
    <property type="entry name" value="UbiH/COQ6"/>
</dbReference>
<comment type="cofactor">
    <cofactor evidence="1 12">
        <name>FAD</name>
        <dbReference type="ChEBI" id="CHEBI:57692"/>
    </cofactor>
</comment>
<dbReference type="FunFam" id="3.50.50.60:FF:000086">
    <property type="entry name" value="Ubiquinone biosynthesis monooxygenase COQ6, mitochondrial"/>
    <property type="match status" value="1"/>
</dbReference>
<evidence type="ECO:0000256" key="6">
    <source>
        <dbReference type="ARBA" id="ARBA00022827"/>
    </source>
</evidence>
<dbReference type="GO" id="GO:0016712">
    <property type="term" value="F:oxidoreductase activity, acting on paired donors, with incorporation or reduction of molecular oxygen, reduced flavin or flavoprotein as one donor, and incorporation of one atom of oxygen"/>
    <property type="evidence" value="ECO:0007669"/>
    <property type="project" value="UniProtKB-UniRule"/>
</dbReference>
<comment type="caution">
    <text evidence="14">The sequence shown here is derived from an EMBL/GenBank/DDBJ whole genome shotgun (WGS) entry which is preliminary data.</text>
</comment>
<comment type="subcellular location">
    <subcellularLocation>
        <location evidence="12">Mitochondrion inner membrane</location>
        <topology evidence="12">Peripheral membrane protein</topology>
        <orientation evidence="12">Matrix side</orientation>
    </subcellularLocation>
</comment>
<keyword evidence="8 12" id="KW-0560">Oxidoreductase</keyword>
<comment type="pathway">
    <text evidence="12">Cofactor biosynthesis; ubiquinone biosynthesis.</text>
</comment>
<dbReference type="InterPro" id="IPR036188">
    <property type="entry name" value="FAD/NAD-bd_sf"/>
</dbReference>
<dbReference type="AlphaFoldDB" id="A0AAW2HH19"/>
<dbReference type="EMBL" id="JARGDH010000004">
    <property type="protein sequence ID" value="KAL0269153.1"/>
    <property type="molecule type" value="Genomic_DNA"/>
</dbReference>
<evidence type="ECO:0000256" key="10">
    <source>
        <dbReference type="ARBA" id="ARBA00023128"/>
    </source>
</evidence>
<keyword evidence="9 12" id="KW-0503">Monooxygenase</keyword>
<feature type="domain" description="FAD-binding" evidence="13">
    <location>
        <begin position="346"/>
        <end position="411"/>
    </location>
</feature>